<evidence type="ECO:0000313" key="1">
    <source>
        <dbReference type="EMBL" id="CAG7817378.1"/>
    </source>
</evidence>
<proteinExistence type="predicted"/>
<sequence length="78" mass="9340">FHIEKFNVDAVLECTVFYHSMIPRLLHWSLRFLKDRNFRRTPNGFGWYCQFKRDCPCESECKVHHMNIRCADQVSCGA</sequence>
<reference evidence="1" key="1">
    <citation type="submission" date="2021-06" db="EMBL/GenBank/DDBJ databases">
        <authorList>
            <person name="Hodson N. C."/>
            <person name="Mongue J. A."/>
            <person name="Jaron S. K."/>
        </authorList>
    </citation>
    <scope>NUCLEOTIDE SEQUENCE</scope>
</reference>
<comment type="caution">
    <text evidence="1">The sequence shown here is derived from an EMBL/GenBank/DDBJ whole genome shotgun (WGS) entry which is preliminary data.</text>
</comment>
<feature type="non-terminal residue" evidence="1">
    <location>
        <position position="1"/>
    </location>
</feature>
<protein>
    <submittedName>
        <fullName evidence="1">Uncharacterized protein</fullName>
    </submittedName>
</protein>
<organism evidence="1 2">
    <name type="scientific">Allacma fusca</name>
    <dbReference type="NCBI Taxonomy" id="39272"/>
    <lineage>
        <taxon>Eukaryota</taxon>
        <taxon>Metazoa</taxon>
        <taxon>Ecdysozoa</taxon>
        <taxon>Arthropoda</taxon>
        <taxon>Hexapoda</taxon>
        <taxon>Collembola</taxon>
        <taxon>Symphypleona</taxon>
        <taxon>Sminthuridae</taxon>
        <taxon>Allacma</taxon>
    </lineage>
</organism>
<dbReference type="Proteomes" id="UP000708208">
    <property type="component" value="Unassembled WGS sequence"/>
</dbReference>
<gene>
    <name evidence="1" type="ORF">AFUS01_LOCUS27950</name>
</gene>
<keyword evidence="2" id="KW-1185">Reference proteome</keyword>
<accession>A0A8J2PDC2</accession>
<name>A0A8J2PDC2_9HEXA</name>
<dbReference type="AlphaFoldDB" id="A0A8J2PDC2"/>
<evidence type="ECO:0000313" key="2">
    <source>
        <dbReference type="Proteomes" id="UP000708208"/>
    </source>
</evidence>
<dbReference type="EMBL" id="CAJVCH010392468">
    <property type="protein sequence ID" value="CAG7817378.1"/>
    <property type="molecule type" value="Genomic_DNA"/>
</dbReference>